<sequence>MDSVSQIALGAAIGVAVMGRRTAVWKAALWGAVAGTLPDLDVLIDHGDPIRNMVLHRAQTHALFWLTLFSLPFAAAVARLQGEWPAWKRWWLALWLALVTHPLLDTLTVYGTQLALPLTDHPFGVGSVFIIDPLYTVPLLVGTASALAWHKDRRGRVANIIGLALSTAYLGWGMVAQQQAARVAQASLAAQGIFAERVLVTPTAFNSVLWRVVAMSGDSYHEGFYSLLDATPSVRFDRFARGTALAGAIANDEGAQRIASFSQGFYKVDEDDAGRVRITDLRMGQEPAYTFSFAVAQWRAGSLVPLEAPLLVGGRPNVQRVLSWQWQRALGHPLPPPR</sequence>
<keyword evidence="3" id="KW-1185">Reference proteome</keyword>
<gene>
    <name evidence="2" type="ORF">J2W36_004844</name>
</gene>
<proteinExistence type="predicted"/>
<name>A0ABT9SGM8_9BURK</name>
<organism evidence="2 3">
    <name type="scientific">Variovorax ginsengisoli</name>
    <dbReference type="NCBI Taxonomy" id="363844"/>
    <lineage>
        <taxon>Bacteria</taxon>
        <taxon>Pseudomonadati</taxon>
        <taxon>Pseudomonadota</taxon>
        <taxon>Betaproteobacteria</taxon>
        <taxon>Burkholderiales</taxon>
        <taxon>Comamonadaceae</taxon>
        <taxon>Variovorax</taxon>
    </lineage>
</organism>
<dbReference type="Pfam" id="PF04307">
    <property type="entry name" value="YdjM"/>
    <property type="match status" value="1"/>
</dbReference>
<dbReference type="PANTHER" id="PTHR40031">
    <property type="entry name" value="HYPOTHETICAL MEMBRANE SPANNING PROTEIN"/>
    <property type="match status" value="1"/>
</dbReference>
<dbReference type="PANTHER" id="PTHR40031:SF1">
    <property type="entry name" value="MEMBRANE-BOUND METAL-DEPENDENT HYDROLASE"/>
    <property type="match status" value="1"/>
</dbReference>
<keyword evidence="1" id="KW-0472">Membrane</keyword>
<accession>A0ABT9SGM8</accession>
<feature type="transmembrane region" description="Helical" evidence="1">
    <location>
        <begin position="123"/>
        <end position="149"/>
    </location>
</feature>
<evidence type="ECO:0000256" key="1">
    <source>
        <dbReference type="SAM" id="Phobius"/>
    </source>
</evidence>
<evidence type="ECO:0000313" key="3">
    <source>
        <dbReference type="Proteomes" id="UP001226867"/>
    </source>
</evidence>
<keyword evidence="1" id="KW-0812">Transmembrane</keyword>
<protein>
    <submittedName>
        <fullName evidence="2">Inner membrane protein</fullName>
    </submittedName>
</protein>
<dbReference type="Proteomes" id="UP001226867">
    <property type="component" value="Unassembled WGS sequence"/>
</dbReference>
<feature type="transmembrane region" description="Helical" evidence="1">
    <location>
        <begin position="92"/>
        <end position="111"/>
    </location>
</feature>
<keyword evidence="1" id="KW-1133">Transmembrane helix</keyword>
<dbReference type="EMBL" id="JAUSRO010000019">
    <property type="protein sequence ID" value="MDP9902567.1"/>
    <property type="molecule type" value="Genomic_DNA"/>
</dbReference>
<dbReference type="InterPro" id="IPR007404">
    <property type="entry name" value="YdjM-like"/>
</dbReference>
<feature type="transmembrane region" description="Helical" evidence="1">
    <location>
        <begin position="62"/>
        <end position="80"/>
    </location>
</feature>
<feature type="transmembrane region" description="Helical" evidence="1">
    <location>
        <begin position="156"/>
        <end position="175"/>
    </location>
</feature>
<comment type="caution">
    <text evidence="2">The sequence shown here is derived from an EMBL/GenBank/DDBJ whole genome shotgun (WGS) entry which is preliminary data.</text>
</comment>
<dbReference type="InterPro" id="IPR053170">
    <property type="entry name" value="Transcription_regulator"/>
</dbReference>
<dbReference type="RefSeq" id="WP_307692299.1">
    <property type="nucleotide sequence ID" value="NZ_JAUSRO010000019.1"/>
</dbReference>
<evidence type="ECO:0000313" key="2">
    <source>
        <dbReference type="EMBL" id="MDP9902567.1"/>
    </source>
</evidence>
<reference evidence="2 3" key="1">
    <citation type="submission" date="2023-07" db="EMBL/GenBank/DDBJ databases">
        <title>Sorghum-associated microbial communities from plants grown in Nebraska, USA.</title>
        <authorList>
            <person name="Schachtman D."/>
        </authorList>
    </citation>
    <scope>NUCLEOTIDE SEQUENCE [LARGE SCALE GENOMIC DNA]</scope>
    <source>
        <strain evidence="2 3">DS1607</strain>
    </source>
</reference>